<reference evidence="2 3" key="1">
    <citation type="journal article" date="2024" name="J. Plant Pathol.">
        <title>Sequence and assembly of the genome of Seiridium unicorne, isolate CBS 538.82, causal agent of cypress canker disease.</title>
        <authorList>
            <person name="Scali E."/>
            <person name="Rocca G.D."/>
            <person name="Danti R."/>
            <person name="Garbelotto M."/>
            <person name="Barberini S."/>
            <person name="Baroncelli R."/>
            <person name="Emiliani G."/>
        </authorList>
    </citation>
    <scope>NUCLEOTIDE SEQUENCE [LARGE SCALE GENOMIC DNA]</scope>
    <source>
        <strain evidence="2 3">BM-138-508</strain>
    </source>
</reference>
<evidence type="ECO:0000313" key="2">
    <source>
        <dbReference type="EMBL" id="KAK9414537.1"/>
    </source>
</evidence>
<evidence type="ECO:0000313" key="3">
    <source>
        <dbReference type="Proteomes" id="UP001408356"/>
    </source>
</evidence>
<name>A0ABR2UJ58_9PEZI</name>
<feature type="compositionally biased region" description="Polar residues" evidence="1">
    <location>
        <begin position="22"/>
        <end position="32"/>
    </location>
</feature>
<organism evidence="2 3">
    <name type="scientific">Seiridium unicorne</name>
    <dbReference type="NCBI Taxonomy" id="138068"/>
    <lineage>
        <taxon>Eukaryota</taxon>
        <taxon>Fungi</taxon>
        <taxon>Dikarya</taxon>
        <taxon>Ascomycota</taxon>
        <taxon>Pezizomycotina</taxon>
        <taxon>Sordariomycetes</taxon>
        <taxon>Xylariomycetidae</taxon>
        <taxon>Amphisphaeriales</taxon>
        <taxon>Sporocadaceae</taxon>
        <taxon>Seiridium</taxon>
    </lineage>
</organism>
<evidence type="ECO:0000256" key="1">
    <source>
        <dbReference type="SAM" id="MobiDB-lite"/>
    </source>
</evidence>
<comment type="caution">
    <text evidence="2">The sequence shown here is derived from an EMBL/GenBank/DDBJ whole genome shotgun (WGS) entry which is preliminary data.</text>
</comment>
<gene>
    <name evidence="2" type="ORF">SUNI508_11110</name>
</gene>
<proteinExistence type="predicted"/>
<feature type="compositionally biased region" description="Polar residues" evidence="1">
    <location>
        <begin position="1"/>
        <end position="14"/>
    </location>
</feature>
<sequence length="88" mass="9610">MAPTQPETLANQASDAPPAYEQRQQGVQSPQSDMEEISLQPMASQPMNPERPHEDSQMGLRGGDRGGMCPGRFCFCVPCPLPCDFCII</sequence>
<accession>A0ABR2UJ58</accession>
<keyword evidence="2" id="KW-0812">Transmembrane</keyword>
<keyword evidence="3" id="KW-1185">Reference proteome</keyword>
<feature type="region of interest" description="Disordered" evidence="1">
    <location>
        <begin position="1"/>
        <end position="63"/>
    </location>
</feature>
<keyword evidence="2" id="KW-0472">Membrane</keyword>
<dbReference type="Proteomes" id="UP001408356">
    <property type="component" value="Unassembled WGS sequence"/>
</dbReference>
<dbReference type="EMBL" id="JARVKF010000425">
    <property type="protein sequence ID" value="KAK9414537.1"/>
    <property type="molecule type" value="Genomic_DNA"/>
</dbReference>
<protein>
    <submittedName>
        <fullName evidence="2">Cysteine-rich transmembrane CYSTM domain-containing protein</fullName>
    </submittedName>
</protein>